<dbReference type="PROSITE" id="PS50158">
    <property type="entry name" value="ZF_CCHC"/>
    <property type="match status" value="1"/>
</dbReference>
<dbReference type="InterPro" id="IPR036875">
    <property type="entry name" value="Znf_CCHC_sf"/>
</dbReference>
<dbReference type="Proteomes" id="UP001151760">
    <property type="component" value="Unassembled WGS sequence"/>
</dbReference>
<reference evidence="4" key="2">
    <citation type="submission" date="2022-01" db="EMBL/GenBank/DDBJ databases">
        <authorList>
            <person name="Yamashiro T."/>
            <person name="Shiraishi A."/>
            <person name="Satake H."/>
            <person name="Nakayama K."/>
        </authorList>
    </citation>
    <scope>NUCLEOTIDE SEQUENCE</scope>
</reference>
<name>A0ABQ4WW25_9ASTR</name>
<organism evidence="4 5">
    <name type="scientific">Tanacetum coccineum</name>
    <dbReference type="NCBI Taxonomy" id="301880"/>
    <lineage>
        <taxon>Eukaryota</taxon>
        <taxon>Viridiplantae</taxon>
        <taxon>Streptophyta</taxon>
        <taxon>Embryophyta</taxon>
        <taxon>Tracheophyta</taxon>
        <taxon>Spermatophyta</taxon>
        <taxon>Magnoliopsida</taxon>
        <taxon>eudicotyledons</taxon>
        <taxon>Gunneridae</taxon>
        <taxon>Pentapetalae</taxon>
        <taxon>asterids</taxon>
        <taxon>campanulids</taxon>
        <taxon>Asterales</taxon>
        <taxon>Asteraceae</taxon>
        <taxon>Asteroideae</taxon>
        <taxon>Anthemideae</taxon>
        <taxon>Anthemidinae</taxon>
        <taxon>Tanacetum</taxon>
    </lineage>
</organism>
<keyword evidence="5" id="KW-1185">Reference proteome</keyword>
<evidence type="ECO:0000313" key="5">
    <source>
        <dbReference type="Proteomes" id="UP001151760"/>
    </source>
</evidence>
<dbReference type="Pfam" id="PF00098">
    <property type="entry name" value="zf-CCHC"/>
    <property type="match status" value="1"/>
</dbReference>
<keyword evidence="1" id="KW-0479">Metal-binding</keyword>
<feature type="compositionally biased region" description="Low complexity" evidence="2">
    <location>
        <begin position="212"/>
        <end position="222"/>
    </location>
</feature>
<comment type="caution">
    <text evidence="4">The sequence shown here is derived from an EMBL/GenBank/DDBJ whole genome shotgun (WGS) entry which is preliminary data.</text>
</comment>
<dbReference type="EMBL" id="BQNB010008981">
    <property type="protein sequence ID" value="GJS57082.1"/>
    <property type="molecule type" value="Genomic_DNA"/>
</dbReference>
<evidence type="ECO:0000313" key="4">
    <source>
        <dbReference type="EMBL" id="GJS57082.1"/>
    </source>
</evidence>
<dbReference type="Pfam" id="PF14223">
    <property type="entry name" value="Retrotran_gag_2"/>
    <property type="match status" value="1"/>
</dbReference>
<accession>A0ABQ4WW25</accession>
<sequence>MASSITRFDIEKFDGKNDFGLWQIKMRALMVQQGCDAALETLPADMEAGEKAALMKKAYSTLILCLGDRVLREVTKETTAAGIWTKLTSLYMTKSLANRLYLKKKLYTYYMSPGTKLGDHIDEFNKLILDLANIDIEIEDEDQALMLLTSLPSSYENFVETLLYGRESLTMEDVLATLNSRELKKRTEGTKEETGDGLYVRGRSDHSGKAHSGGSSRFKSRGGTSKLKCFICHSEGHLKRDCPMKKSSGFVKKGKRDQDFDSSDDEGNAYFEEALVVVGNDEMAELVMDSGGSYHMTHMRDFLYDFKVVDGGLVQLVLRRSLISFGTLEKEGYNVKMQMGRIKMIKGYRVIMIGIRKKSCVYTLEAKVMTFGVQKHEGSKQVGLKQLGSKQVGFKQLGHKQVGFKQLGPGVETGVHGVQVEKRVWFEVELQGAQEDREAEIFQEKVHLGIKVEANITITGVPGQEGVEGNVARKKKVKESIEANLGKLLKYNAWSTRWSPVRGSSMRKRC</sequence>
<proteinExistence type="predicted"/>
<keyword evidence="1" id="KW-0863">Zinc-finger</keyword>
<dbReference type="SMART" id="SM00343">
    <property type="entry name" value="ZnF_C2HC"/>
    <property type="match status" value="1"/>
</dbReference>
<reference evidence="4" key="1">
    <citation type="journal article" date="2022" name="Int. J. Mol. Sci.">
        <title>Draft Genome of Tanacetum Coccineum: Genomic Comparison of Closely Related Tanacetum-Family Plants.</title>
        <authorList>
            <person name="Yamashiro T."/>
            <person name="Shiraishi A."/>
            <person name="Nakayama K."/>
            <person name="Satake H."/>
        </authorList>
    </citation>
    <scope>NUCLEOTIDE SEQUENCE</scope>
</reference>
<keyword evidence="1" id="KW-0862">Zinc</keyword>
<dbReference type="Gene3D" id="4.10.60.10">
    <property type="entry name" value="Zinc finger, CCHC-type"/>
    <property type="match status" value="1"/>
</dbReference>
<feature type="region of interest" description="Disordered" evidence="2">
    <location>
        <begin position="186"/>
        <end position="222"/>
    </location>
</feature>
<feature type="domain" description="CCHC-type" evidence="3">
    <location>
        <begin position="228"/>
        <end position="243"/>
    </location>
</feature>
<dbReference type="InterPro" id="IPR001878">
    <property type="entry name" value="Znf_CCHC"/>
</dbReference>
<dbReference type="SUPFAM" id="SSF57756">
    <property type="entry name" value="Retrovirus zinc finger-like domains"/>
    <property type="match status" value="1"/>
</dbReference>
<protein>
    <submittedName>
        <fullName evidence="4">Zinc finger, CCHC-type containing protein</fullName>
    </submittedName>
</protein>
<evidence type="ECO:0000259" key="3">
    <source>
        <dbReference type="PROSITE" id="PS50158"/>
    </source>
</evidence>
<evidence type="ECO:0000256" key="2">
    <source>
        <dbReference type="SAM" id="MobiDB-lite"/>
    </source>
</evidence>
<gene>
    <name evidence="4" type="ORF">Tco_0651866</name>
</gene>
<evidence type="ECO:0000256" key="1">
    <source>
        <dbReference type="PROSITE-ProRule" id="PRU00047"/>
    </source>
</evidence>